<dbReference type="RefSeq" id="XP_018698446.1">
    <property type="nucleotide sequence ID" value="XM_018832567.1"/>
</dbReference>
<keyword evidence="3" id="KW-1185">Reference proteome</keyword>
<gene>
    <name evidence="2" type="ORF">AYL99_01051</name>
</gene>
<feature type="transmembrane region" description="Helical" evidence="1">
    <location>
        <begin position="301"/>
        <end position="321"/>
    </location>
</feature>
<keyword evidence="1" id="KW-0472">Membrane</keyword>
<dbReference type="GeneID" id="30005221"/>
<dbReference type="EMBL" id="LVYI01000001">
    <property type="protein sequence ID" value="OAP65079.1"/>
    <property type="molecule type" value="Genomic_DNA"/>
</dbReference>
<sequence length="475" mass="52879">MAQDGGLILRLQYWHQSPVGESEQHNVAFHSLINDYLEACRRRAPLSYPWDCRQVPLTPGSGNPRCIVPVQVNLVHQHHRHASDVAASECRHLWNSLKSLTTLAEFRTFFGSPFICLNVYAVGVEDSWRHEYAFGIMVQNLRIETIPVHHIVENQLDFLRDSVLLTAEVVAILVRHALPMAGAQGAVQRSAQEELLRVIEIAQELHDIQIPSRGSQLNDERVLQEILQPITRARQVFQEAYGSAVSRLQTVCDSQNARPEDVMEAIVAVRKMSLLFPGADQASRDLTTTVKNKKSDTNRKVGAGAIGGGLVALYAAVYFFGGPVVAGCCIYTWVTGGTASSLALAGIIGAIGGSACAERIAVDCVQTQRHNETLKNARNDVHAALRKLQLLLAAYWLTNVWKIDLAQSPDREREAYLSSLGVDSQYFGQREYDLAQLRDLFDEFVLRHDTMRRCCDRLYRDLGVTVDVQAQEPVG</sequence>
<keyword evidence="1" id="KW-1133">Transmembrane helix</keyword>
<comment type="caution">
    <text evidence="2">The sequence shown here is derived from an EMBL/GenBank/DDBJ whole genome shotgun (WGS) entry which is preliminary data.</text>
</comment>
<accession>A0A178ZZ43</accession>
<keyword evidence="1" id="KW-0812">Transmembrane</keyword>
<name>A0A178ZZ43_9EURO</name>
<reference evidence="2 3" key="1">
    <citation type="submission" date="2016-04" db="EMBL/GenBank/DDBJ databases">
        <title>Draft genome of Fonsecaea erecta CBS 125763.</title>
        <authorList>
            <person name="Weiss V.A."/>
            <person name="Vicente V.A."/>
            <person name="Raittz R.T."/>
            <person name="Moreno L.F."/>
            <person name="De Souza E.M."/>
            <person name="Pedrosa F.O."/>
            <person name="Steffens M.B."/>
            <person name="Faoro H."/>
            <person name="Tadra-Sfeir M.Z."/>
            <person name="Najafzadeh M.J."/>
            <person name="Felipe M.S."/>
            <person name="Teixeira M."/>
            <person name="Sun J."/>
            <person name="Xi L."/>
            <person name="Gomes R."/>
            <person name="De Azevedo C.M."/>
            <person name="Salgado C.G."/>
            <person name="Da Silva M.B."/>
            <person name="Nascimento M.F."/>
            <person name="Queiroz-Telles F."/>
            <person name="Attili D.S."/>
            <person name="Gorbushina A."/>
        </authorList>
    </citation>
    <scope>NUCLEOTIDE SEQUENCE [LARGE SCALE GENOMIC DNA]</scope>
    <source>
        <strain evidence="2 3">CBS 125763</strain>
    </source>
</reference>
<evidence type="ECO:0000256" key="1">
    <source>
        <dbReference type="SAM" id="Phobius"/>
    </source>
</evidence>
<dbReference type="AlphaFoldDB" id="A0A178ZZ43"/>
<dbReference type="Proteomes" id="UP000078343">
    <property type="component" value="Unassembled WGS sequence"/>
</dbReference>
<organism evidence="2 3">
    <name type="scientific">Fonsecaea erecta</name>
    <dbReference type="NCBI Taxonomy" id="1367422"/>
    <lineage>
        <taxon>Eukaryota</taxon>
        <taxon>Fungi</taxon>
        <taxon>Dikarya</taxon>
        <taxon>Ascomycota</taxon>
        <taxon>Pezizomycotina</taxon>
        <taxon>Eurotiomycetes</taxon>
        <taxon>Chaetothyriomycetidae</taxon>
        <taxon>Chaetothyriales</taxon>
        <taxon>Herpotrichiellaceae</taxon>
        <taxon>Fonsecaea</taxon>
    </lineage>
</organism>
<dbReference type="OrthoDB" id="10514090at2759"/>
<evidence type="ECO:0000313" key="2">
    <source>
        <dbReference type="EMBL" id="OAP65079.1"/>
    </source>
</evidence>
<evidence type="ECO:0000313" key="3">
    <source>
        <dbReference type="Proteomes" id="UP000078343"/>
    </source>
</evidence>
<proteinExistence type="predicted"/>
<protein>
    <submittedName>
        <fullName evidence="2">Uncharacterized protein</fullName>
    </submittedName>
</protein>